<dbReference type="Gene3D" id="3.40.50.300">
    <property type="entry name" value="P-loop containing nucleotide triphosphate hydrolases"/>
    <property type="match status" value="1"/>
</dbReference>
<dbReference type="InterPro" id="IPR027417">
    <property type="entry name" value="P-loop_NTPase"/>
</dbReference>
<proteinExistence type="predicted"/>
<accession>A0A2W5RW10</accession>
<dbReference type="EMBL" id="QFPP01000359">
    <property type="protein sequence ID" value="PZQ67310.1"/>
    <property type="molecule type" value="Genomic_DNA"/>
</dbReference>
<dbReference type="Pfam" id="PF13177">
    <property type="entry name" value="DNA_pol3_delta2"/>
    <property type="match status" value="1"/>
</dbReference>
<evidence type="ECO:0000313" key="2">
    <source>
        <dbReference type="Proteomes" id="UP000249135"/>
    </source>
</evidence>
<dbReference type="SUPFAM" id="SSF52540">
    <property type="entry name" value="P-loop containing nucleoside triphosphate hydrolases"/>
    <property type="match status" value="1"/>
</dbReference>
<name>A0A2W5RW10_VARPD</name>
<dbReference type="AlphaFoldDB" id="A0A2W5RW10"/>
<sequence length="96" mass="10227">MSAPGDPAPPLAPWLARARDALLRQRGHAWLLQGPSGLGQYELALALASAWLCEQPGPQGACGHCASCHAIKVRTHADLCVLMPEVAMHELGWPLD</sequence>
<feature type="non-terminal residue" evidence="1">
    <location>
        <position position="96"/>
    </location>
</feature>
<dbReference type="Proteomes" id="UP000249135">
    <property type="component" value="Unassembled WGS sequence"/>
</dbReference>
<reference evidence="1 2" key="1">
    <citation type="submission" date="2017-08" db="EMBL/GenBank/DDBJ databases">
        <title>Infants hospitalized years apart are colonized by the same room-sourced microbial strains.</title>
        <authorList>
            <person name="Brooks B."/>
            <person name="Olm M.R."/>
            <person name="Firek B.A."/>
            <person name="Baker R."/>
            <person name="Thomas B.C."/>
            <person name="Morowitz M.J."/>
            <person name="Banfield J.F."/>
        </authorList>
    </citation>
    <scope>NUCLEOTIDE SEQUENCE [LARGE SCALE GENOMIC DNA]</scope>
    <source>
        <strain evidence="1">S2_005_003_R2_41</strain>
    </source>
</reference>
<organism evidence="1 2">
    <name type="scientific">Variovorax paradoxus</name>
    <dbReference type="NCBI Taxonomy" id="34073"/>
    <lineage>
        <taxon>Bacteria</taxon>
        <taxon>Pseudomonadati</taxon>
        <taxon>Pseudomonadota</taxon>
        <taxon>Betaproteobacteria</taxon>
        <taxon>Burkholderiales</taxon>
        <taxon>Comamonadaceae</taxon>
        <taxon>Variovorax</taxon>
    </lineage>
</organism>
<comment type="caution">
    <text evidence="1">The sequence shown here is derived from an EMBL/GenBank/DDBJ whole genome shotgun (WGS) entry which is preliminary data.</text>
</comment>
<protein>
    <submittedName>
        <fullName evidence="1">DNA polymerase III subunit delta</fullName>
    </submittedName>
</protein>
<evidence type="ECO:0000313" key="1">
    <source>
        <dbReference type="EMBL" id="PZQ67310.1"/>
    </source>
</evidence>
<gene>
    <name evidence="1" type="ORF">DI563_21740</name>
</gene>